<protein>
    <submittedName>
        <fullName evidence="2">Uncharacterized protein</fullName>
    </submittedName>
</protein>
<feature type="region of interest" description="Disordered" evidence="1">
    <location>
        <begin position="1"/>
        <end position="93"/>
    </location>
</feature>
<evidence type="ECO:0000256" key="1">
    <source>
        <dbReference type="SAM" id="MobiDB-lite"/>
    </source>
</evidence>
<comment type="caution">
    <text evidence="2">The sequence shown here is derived from an EMBL/GenBank/DDBJ whole genome shotgun (WGS) entry which is preliminary data.</text>
</comment>
<reference evidence="2 3" key="1">
    <citation type="journal article" date="2020" name="Nat. Commun.">
        <title>Genome of Tripterygium wilfordii and identification of cytochrome P450 involved in triptolide biosynthesis.</title>
        <authorList>
            <person name="Tu L."/>
            <person name="Su P."/>
            <person name="Zhang Z."/>
            <person name="Gao L."/>
            <person name="Wang J."/>
            <person name="Hu T."/>
            <person name="Zhou J."/>
            <person name="Zhang Y."/>
            <person name="Zhao Y."/>
            <person name="Liu Y."/>
            <person name="Song Y."/>
            <person name="Tong Y."/>
            <person name="Lu Y."/>
            <person name="Yang J."/>
            <person name="Xu C."/>
            <person name="Jia M."/>
            <person name="Peters R.J."/>
            <person name="Huang L."/>
            <person name="Gao W."/>
        </authorList>
    </citation>
    <scope>NUCLEOTIDE SEQUENCE [LARGE SCALE GENOMIC DNA]</scope>
    <source>
        <strain evidence="3">cv. XIE 37</strain>
        <tissue evidence="2">Leaf</tissue>
    </source>
</reference>
<dbReference type="InParanoid" id="A0A7J7CBJ1"/>
<accession>A0A7J7CBJ1</accession>
<gene>
    <name evidence="2" type="ORF">HS088_TW18G00167</name>
</gene>
<evidence type="ECO:0000313" key="3">
    <source>
        <dbReference type="Proteomes" id="UP000593562"/>
    </source>
</evidence>
<proteinExistence type="predicted"/>
<sequence>MQKLGIKHRKPTKKTKFTGPDETEEEVGRASDGGNAPKPCPGASMLSGFGGLGFEEIIGGEDSVGEGDRLVGNKGSMSGDKPGGEAIGAPGRNAGAADMVENCALTTAGDANASEVK</sequence>
<feature type="compositionally biased region" description="Basic residues" evidence="1">
    <location>
        <begin position="1"/>
        <end position="16"/>
    </location>
</feature>
<organism evidence="2 3">
    <name type="scientific">Tripterygium wilfordii</name>
    <name type="common">Thunder God vine</name>
    <dbReference type="NCBI Taxonomy" id="458696"/>
    <lineage>
        <taxon>Eukaryota</taxon>
        <taxon>Viridiplantae</taxon>
        <taxon>Streptophyta</taxon>
        <taxon>Embryophyta</taxon>
        <taxon>Tracheophyta</taxon>
        <taxon>Spermatophyta</taxon>
        <taxon>Magnoliopsida</taxon>
        <taxon>eudicotyledons</taxon>
        <taxon>Gunneridae</taxon>
        <taxon>Pentapetalae</taxon>
        <taxon>rosids</taxon>
        <taxon>fabids</taxon>
        <taxon>Celastrales</taxon>
        <taxon>Celastraceae</taxon>
        <taxon>Tripterygium</taxon>
    </lineage>
</organism>
<keyword evidence="3" id="KW-1185">Reference proteome</keyword>
<dbReference type="AlphaFoldDB" id="A0A7J7CBJ1"/>
<name>A0A7J7CBJ1_TRIWF</name>
<dbReference type="Proteomes" id="UP000593562">
    <property type="component" value="Unassembled WGS sequence"/>
</dbReference>
<dbReference type="EMBL" id="JAAARO010000018">
    <property type="protein sequence ID" value="KAF5731489.1"/>
    <property type="molecule type" value="Genomic_DNA"/>
</dbReference>
<evidence type="ECO:0000313" key="2">
    <source>
        <dbReference type="EMBL" id="KAF5731489.1"/>
    </source>
</evidence>